<dbReference type="OrthoDB" id="7616984at2"/>
<proteinExistence type="predicted"/>
<feature type="signal peptide" evidence="2">
    <location>
        <begin position="1"/>
        <end position="25"/>
    </location>
</feature>
<dbReference type="GO" id="GO:0015562">
    <property type="term" value="F:efflux transmembrane transporter activity"/>
    <property type="evidence" value="ECO:0007669"/>
    <property type="project" value="InterPro"/>
</dbReference>
<evidence type="ECO:0000256" key="1">
    <source>
        <dbReference type="SAM" id="Coils"/>
    </source>
</evidence>
<dbReference type="AlphaFoldDB" id="A0A4R1BFC2"/>
<keyword evidence="2" id="KW-0732">Signal</keyword>
<dbReference type="RefSeq" id="WP_131445671.1">
    <property type="nucleotide sequence ID" value="NZ_SJZB01000022.1"/>
</dbReference>
<evidence type="ECO:0000313" key="3">
    <source>
        <dbReference type="EMBL" id="TCJ15823.1"/>
    </source>
</evidence>
<dbReference type="EMBL" id="SJZB01000022">
    <property type="protein sequence ID" value="TCJ15823.1"/>
    <property type="molecule type" value="Genomic_DNA"/>
</dbReference>
<feature type="chain" id="PRO_5020927993" evidence="2">
    <location>
        <begin position="26"/>
        <end position="430"/>
    </location>
</feature>
<evidence type="ECO:0000313" key="4">
    <source>
        <dbReference type="Proteomes" id="UP000295443"/>
    </source>
</evidence>
<dbReference type="PANTHER" id="PTHR30203:SF24">
    <property type="entry name" value="BLR4935 PROTEIN"/>
    <property type="match status" value="1"/>
</dbReference>
<accession>A0A4R1BFC2</accession>
<dbReference type="InterPro" id="IPR010131">
    <property type="entry name" value="MdtP/NodT-like"/>
</dbReference>
<protein>
    <submittedName>
        <fullName evidence="3">TolC family protein</fullName>
    </submittedName>
</protein>
<dbReference type="Gene3D" id="1.20.1600.10">
    <property type="entry name" value="Outer membrane efflux proteins (OEP)"/>
    <property type="match status" value="1"/>
</dbReference>
<reference evidence="3 4" key="1">
    <citation type="submission" date="2019-03" db="EMBL/GenBank/DDBJ databases">
        <title>Genome sequence of Thiobacillaceae bacterium LSR1, a sulfur-oxidizing bacterium isolated from freshwater sediment.</title>
        <authorList>
            <person name="Li S."/>
        </authorList>
    </citation>
    <scope>NUCLEOTIDE SEQUENCE [LARGE SCALE GENOMIC DNA]</scope>
    <source>
        <strain evidence="3 4">LSR1</strain>
    </source>
</reference>
<dbReference type="PANTHER" id="PTHR30203">
    <property type="entry name" value="OUTER MEMBRANE CATION EFFLUX PROTEIN"/>
    <property type="match status" value="1"/>
</dbReference>
<dbReference type="SUPFAM" id="SSF56954">
    <property type="entry name" value="Outer membrane efflux proteins (OEP)"/>
    <property type="match status" value="1"/>
</dbReference>
<gene>
    <name evidence="3" type="ORF">EZJ19_06325</name>
</gene>
<comment type="caution">
    <text evidence="3">The sequence shown here is derived from an EMBL/GenBank/DDBJ whole genome shotgun (WGS) entry which is preliminary data.</text>
</comment>
<sequence>MTMNKRFAACLLGAALAALYGPAGAEPGQAVPPADLPPLAAVDQVLTDQPMVRAAQAGLRAAEAQHRVLQAGEHEFSLGLTGQQRRVSGASNYSEWNVSLQRGLRLPGKAALDDRIGRQGVLAAGERIGDARHESGRQLLTLWYGARLAGLETRLWQRQAELLQADLAVVQTRVRLGDAARLDSLQAEAALAQARSQAVAAEAREQAALAELSARFPGLPAPDASAAEPVTPAGDAAAWLAHTLEHNHEMLAAQRALDQAGLMARRAEANRVPDPTVGLHVANEQGGNDRIFGVSLNLALPGENRRAQAQAMAAQADVLAEAVAATRRRLAAESAANWQRAVAGVASWRRLADAAEAVGRHADLARRAHELGELGLSETLLAQRNALDAQLAAGQARLAANEAVARLMLDAHQLWPLGGEHEEGEDHPAP</sequence>
<organism evidence="3 4">
    <name type="scientific">Parasulfuritortus cantonensis</name>
    <dbReference type="NCBI Taxonomy" id="2528202"/>
    <lineage>
        <taxon>Bacteria</taxon>
        <taxon>Pseudomonadati</taxon>
        <taxon>Pseudomonadota</taxon>
        <taxon>Betaproteobacteria</taxon>
        <taxon>Nitrosomonadales</taxon>
        <taxon>Thiobacillaceae</taxon>
        <taxon>Parasulfuritortus</taxon>
    </lineage>
</organism>
<evidence type="ECO:0000256" key="2">
    <source>
        <dbReference type="SAM" id="SignalP"/>
    </source>
</evidence>
<feature type="coiled-coil region" evidence="1">
    <location>
        <begin position="182"/>
        <end position="211"/>
    </location>
</feature>
<name>A0A4R1BFC2_9PROT</name>
<keyword evidence="1" id="KW-0175">Coiled coil</keyword>
<keyword evidence="4" id="KW-1185">Reference proteome</keyword>
<dbReference type="Proteomes" id="UP000295443">
    <property type="component" value="Unassembled WGS sequence"/>
</dbReference>